<dbReference type="EMBL" id="KZ503623">
    <property type="protein sequence ID" value="PKU62580.1"/>
    <property type="molecule type" value="Genomic_DNA"/>
</dbReference>
<proteinExistence type="predicted"/>
<protein>
    <submittedName>
        <fullName evidence="1">Peptide transporter PTR5</fullName>
    </submittedName>
</protein>
<accession>A0A2I0VGN5</accession>
<reference evidence="1 2" key="2">
    <citation type="journal article" date="2017" name="Nature">
        <title>The Apostasia genome and the evolution of orchids.</title>
        <authorList>
            <person name="Zhang G.Q."/>
            <person name="Liu K.W."/>
            <person name="Li Z."/>
            <person name="Lohaus R."/>
            <person name="Hsiao Y.Y."/>
            <person name="Niu S.C."/>
            <person name="Wang J.Y."/>
            <person name="Lin Y.C."/>
            <person name="Xu Q."/>
            <person name="Chen L.J."/>
            <person name="Yoshida K."/>
            <person name="Fujiwara S."/>
            <person name="Wang Z.W."/>
            <person name="Zhang Y.Q."/>
            <person name="Mitsuda N."/>
            <person name="Wang M."/>
            <person name="Liu G.H."/>
            <person name="Pecoraro L."/>
            <person name="Huang H.X."/>
            <person name="Xiao X.J."/>
            <person name="Lin M."/>
            <person name="Wu X.Y."/>
            <person name="Wu W.L."/>
            <person name="Chen Y.Y."/>
            <person name="Chang S.B."/>
            <person name="Sakamoto S."/>
            <person name="Ohme-Takagi M."/>
            <person name="Yagi M."/>
            <person name="Zeng S.J."/>
            <person name="Shen C.Y."/>
            <person name="Yeh C.M."/>
            <person name="Luo Y.B."/>
            <person name="Tsai W.C."/>
            <person name="Van de Peer Y."/>
            <person name="Liu Z.J."/>
        </authorList>
    </citation>
    <scope>NUCLEOTIDE SEQUENCE [LARGE SCALE GENOMIC DNA]</scope>
    <source>
        <tissue evidence="1">The whole plant</tissue>
    </source>
</reference>
<evidence type="ECO:0000313" key="2">
    <source>
        <dbReference type="Proteomes" id="UP000233837"/>
    </source>
</evidence>
<reference evidence="1 2" key="1">
    <citation type="journal article" date="2016" name="Sci. Rep.">
        <title>The Dendrobium catenatum Lindl. genome sequence provides insights into polysaccharide synthase, floral development and adaptive evolution.</title>
        <authorList>
            <person name="Zhang G.Q."/>
            <person name="Xu Q."/>
            <person name="Bian C."/>
            <person name="Tsai W.C."/>
            <person name="Yeh C.M."/>
            <person name="Liu K.W."/>
            <person name="Yoshida K."/>
            <person name="Zhang L.S."/>
            <person name="Chang S.B."/>
            <person name="Chen F."/>
            <person name="Shi Y."/>
            <person name="Su Y.Y."/>
            <person name="Zhang Y.Q."/>
            <person name="Chen L.J."/>
            <person name="Yin Y."/>
            <person name="Lin M."/>
            <person name="Huang H."/>
            <person name="Deng H."/>
            <person name="Wang Z.W."/>
            <person name="Zhu S.L."/>
            <person name="Zhao X."/>
            <person name="Deng C."/>
            <person name="Niu S.C."/>
            <person name="Huang J."/>
            <person name="Wang M."/>
            <person name="Liu G.H."/>
            <person name="Yang H.J."/>
            <person name="Xiao X.J."/>
            <person name="Hsiao Y.Y."/>
            <person name="Wu W.L."/>
            <person name="Chen Y.Y."/>
            <person name="Mitsuda N."/>
            <person name="Ohme-Takagi M."/>
            <person name="Luo Y.B."/>
            <person name="Van de Peer Y."/>
            <person name="Liu Z.J."/>
        </authorList>
    </citation>
    <scope>NUCLEOTIDE SEQUENCE [LARGE SCALE GENOMIC DNA]</scope>
    <source>
        <tissue evidence="1">The whole plant</tissue>
    </source>
</reference>
<dbReference type="Gene3D" id="1.20.1250.20">
    <property type="entry name" value="MFS general substrate transporter like domains"/>
    <property type="match status" value="1"/>
</dbReference>
<organism evidence="1 2">
    <name type="scientific">Dendrobium catenatum</name>
    <dbReference type="NCBI Taxonomy" id="906689"/>
    <lineage>
        <taxon>Eukaryota</taxon>
        <taxon>Viridiplantae</taxon>
        <taxon>Streptophyta</taxon>
        <taxon>Embryophyta</taxon>
        <taxon>Tracheophyta</taxon>
        <taxon>Spermatophyta</taxon>
        <taxon>Magnoliopsida</taxon>
        <taxon>Liliopsida</taxon>
        <taxon>Asparagales</taxon>
        <taxon>Orchidaceae</taxon>
        <taxon>Epidendroideae</taxon>
        <taxon>Malaxideae</taxon>
        <taxon>Dendrobiinae</taxon>
        <taxon>Dendrobium</taxon>
    </lineage>
</organism>
<dbReference type="InterPro" id="IPR036259">
    <property type="entry name" value="MFS_trans_sf"/>
</dbReference>
<dbReference type="AlphaFoldDB" id="A0A2I0VGN5"/>
<name>A0A2I0VGN5_9ASPA</name>
<sequence length="52" mass="5980">MTIAVVIFFIGMPLYRHQKLGGSPLTRIVQVLMASIRKYDVKFQLIKDDKSL</sequence>
<gene>
    <name evidence="1" type="primary">PTR5</name>
    <name evidence="1" type="ORF">MA16_Dca025314</name>
</gene>
<evidence type="ECO:0000313" key="1">
    <source>
        <dbReference type="EMBL" id="PKU62580.1"/>
    </source>
</evidence>
<dbReference type="Proteomes" id="UP000233837">
    <property type="component" value="Unassembled WGS sequence"/>
</dbReference>
<keyword evidence="2" id="KW-1185">Reference proteome</keyword>